<proteinExistence type="predicted"/>
<comment type="caution">
    <text evidence="4">The sequence shown here is derived from an EMBL/GenBank/DDBJ whole genome shotgun (WGS) entry which is preliminary data.</text>
</comment>
<feature type="domain" description="Tyr recombinase" evidence="3">
    <location>
        <begin position="21"/>
        <end position="195"/>
    </location>
</feature>
<dbReference type="RefSeq" id="WP_274691818.1">
    <property type="nucleotide sequence ID" value="NZ_JAPMOU010000068.1"/>
</dbReference>
<gene>
    <name evidence="4" type="ORF">ORQ98_26490</name>
</gene>
<sequence>MFKTGQNPNYPRKGSQIKVEPIRDKRAITRIKKLLEDIPRENCIFILGINTAFRANELLSIRAEQVHMIEHGSYLDVKQKKNNKYRKVLLNQAATNAIQQLLASRHYKPEELLFQGQRGPITVPTINRMVKQWCKNVGLKGNYGSHSLRKTWGYWQRKGNNAPVPVLMEAFGHATQKQTLDYLGIEEKEIHELYLYEI</sequence>
<dbReference type="SUPFAM" id="SSF56349">
    <property type="entry name" value="DNA breaking-rejoining enzymes"/>
    <property type="match status" value="1"/>
</dbReference>
<protein>
    <submittedName>
        <fullName evidence="4">Tyrosine-type recombinase/integrase</fullName>
    </submittedName>
</protein>
<keyword evidence="1" id="KW-0229">DNA integration</keyword>
<evidence type="ECO:0000256" key="1">
    <source>
        <dbReference type="ARBA" id="ARBA00022908"/>
    </source>
</evidence>
<dbReference type="EMBL" id="JAPMOU010000068">
    <property type="protein sequence ID" value="MDE1465514.1"/>
    <property type="molecule type" value="Genomic_DNA"/>
</dbReference>
<dbReference type="Proteomes" id="UP001528823">
    <property type="component" value="Unassembled WGS sequence"/>
</dbReference>
<dbReference type="PANTHER" id="PTHR30349:SF82">
    <property type="entry name" value="INTEGRASE_RECOMBINASE YOEC-RELATED"/>
    <property type="match status" value="1"/>
</dbReference>
<evidence type="ECO:0000256" key="2">
    <source>
        <dbReference type="ARBA" id="ARBA00023172"/>
    </source>
</evidence>
<evidence type="ECO:0000313" key="4">
    <source>
        <dbReference type="EMBL" id="MDE1465514.1"/>
    </source>
</evidence>
<name>A0ABT5UGK6_9GAMM</name>
<dbReference type="Gene3D" id="1.10.443.10">
    <property type="entry name" value="Intergrase catalytic core"/>
    <property type="match status" value="1"/>
</dbReference>
<dbReference type="InterPro" id="IPR002104">
    <property type="entry name" value="Integrase_catalytic"/>
</dbReference>
<reference evidence="4 5" key="1">
    <citation type="submission" date="2022-11" db="EMBL/GenBank/DDBJ databases">
        <title>Spartinivicinus poritis sp. nov., isolated from scleractinian coral Porites lutea.</title>
        <authorList>
            <person name="Zhang G."/>
            <person name="Cai L."/>
            <person name="Wei Q."/>
        </authorList>
    </citation>
    <scope>NUCLEOTIDE SEQUENCE [LARGE SCALE GENOMIC DNA]</scope>
    <source>
        <strain evidence="4 5">A2-2</strain>
    </source>
</reference>
<keyword evidence="5" id="KW-1185">Reference proteome</keyword>
<keyword evidence="2" id="KW-0233">DNA recombination</keyword>
<dbReference type="InterPro" id="IPR013762">
    <property type="entry name" value="Integrase-like_cat_sf"/>
</dbReference>
<evidence type="ECO:0000313" key="5">
    <source>
        <dbReference type="Proteomes" id="UP001528823"/>
    </source>
</evidence>
<evidence type="ECO:0000259" key="3">
    <source>
        <dbReference type="PROSITE" id="PS51898"/>
    </source>
</evidence>
<dbReference type="Pfam" id="PF00589">
    <property type="entry name" value="Phage_integrase"/>
    <property type="match status" value="1"/>
</dbReference>
<dbReference type="PROSITE" id="PS51898">
    <property type="entry name" value="TYR_RECOMBINASE"/>
    <property type="match status" value="1"/>
</dbReference>
<dbReference type="InterPro" id="IPR011010">
    <property type="entry name" value="DNA_brk_join_enz"/>
</dbReference>
<dbReference type="InterPro" id="IPR050090">
    <property type="entry name" value="Tyrosine_recombinase_XerCD"/>
</dbReference>
<organism evidence="4 5">
    <name type="scientific">Spartinivicinus poritis</name>
    <dbReference type="NCBI Taxonomy" id="2994640"/>
    <lineage>
        <taxon>Bacteria</taxon>
        <taxon>Pseudomonadati</taxon>
        <taxon>Pseudomonadota</taxon>
        <taxon>Gammaproteobacteria</taxon>
        <taxon>Oceanospirillales</taxon>
        <taxon>Zooshikellaceae</taxon>
        <taxon>Spartinivicinus</taxon>
    </lineage>
</organism>
<dbReference type="PANTHER" id="PTHR30349">
    <property type="entry name" value="PHAGE INTEGRASE-RELATED"/>
    <property type="match status" value="1"/>
</dbReference>
<accession>A0ABT5UGK6</accession>